<dbReference type="RefSeq" id="WP_345542131.1">
    <property type="nucleotide sequence ID" value="NZ_BAABGJ010000081.1"/>
</dbReference>
<dbReference type="SUPFAM" id="SSF54593">
    <property type="entry name" value="Glyoxalase/Bleomycin resistance protein/Dihydroxybiphenyl dioxygenase"/>
    <property type="match status" value="2"/>
</dbReference>
<gene>
    <name evidence="2" type="primary">hsaC</name>
    <name evidence="2" type="ORF">GCM10023165_55990</name>
</gene>
<accession>A0ABP8IJE8</accession>
<dbReference type="CDD" id="cd07237">
    <property type="entry name" value="BphC1-RGP6_C_like"/>
    <property type="match status" value="1"/>
</dbReference>
<organism evidence="2 3">
    <name type="scientific">Variovorax defluvii</name>
    <dbReference type="NCBI Taxonomy" id="913761"/>
    <lineage>
        <taxon>Bacteria</taxon>
        <taxon>Pseudomonadati</taxon>
        <taxon>Pseudomonadota</taxon>
        <taxon>Betaproteobacteria</taxon>
        <taxon>Burkholderiales</taxon>
        <taxon>Comamonadaceae</taxon>
        <taxon>Variovorax</taxon>
    </lineage>
</organism>
<dbReference type="PROSITE" id="PS51819">
    <property type="entry name" value="VOC"/>
    <property type="match status" value="2"/>
</dbReference>
<evidence type="ECO:0000313" key="2">
    <source>
        <dbReference type="EMBL" id="GAA4359657.1"/>
    </source>
</evidence>
<dbReference type="GO" id="GO:0051213">
    <property type="term" value="F:dioxygenase activity"/>
    <property type="evidence" value="ECO:0007669"/>
    <property type="project" value="UniProtKB-KW"/>
</dbReference>
<sequence length="318" mass="34994">MLPDLRLGYLVFEVRRPARWADFCRHMLALPAPVDNTDGSRGWQLDEAAQRLIVRAGPADDLGALGLECAEEAVLERLLARLHHAGVAVSRADAALHEARRVQRLHCCTDPAGNTIELFTGLAGAATSFTSEGFPEGFRTGELGLGHAVLISHDLAAMEDFYRLLGFGVTERLATRVGPIDIRGTFLHCNRRHHSIALFDMPLSKRIHHFMLQAGRLSDIGIAFERAQRHKVPLSLELGQHPDPDGTFSFYGATPSGFDFEIGAGTRTIEPEGWDTQTTSITSSWGHKPRLRLQLKMAAGLIAQKLSRTPRQRAKEAA</sequence>
<dbReference type="EMBL" id="BAABGJ010000081">
    <property type="protein sequence ID" value="GAA4359657.1"/>
    <property type="molecule type" value="Genomic_DNA"/>
</dbReference>
<name>A0ABP8IJE8_9BURK</name>
<dbReference type="InterPro" id="IPR004360">
    <property type="entry name" value="Glyas_Fos-R_dOase_dom"/>
</dbReference>
<dbReference type="Proteomes" id="UP001500975">
    <property type="component" value="Unassembled WGS sequence"/>
</dbReference>
<keyword evidence="2" id="KW-0560">Oxidoreductase</keyword>
<comment type="caution">
    <text evidence="2">The sequence shown here is derived from an EMBL/GenBank/DDBJ whole genome shotgun (WGS) entry which is preliminary data.</text>
</comment>
<dbReference type="InterPro" id="IPR037523">
    <property type="entry name" value="VOC_core"/>
</dbReference>
<evidence type="ECO:0000313" key="3">
    <source>
        <dbReference type="Proteomes" id="UP001500975"/>
    </source>
</evidence>
<dbReference type="CDD" id="cd07252">
    <property type="entry name" value="BphC1-RGP6_N_like"/>
    <property type="match status" value="1"/>
</dbReference>
<keyword evidence="2" id="KW-0223">Dioxygenase</keyword>
<feature type="domain" description="VOC" evidence="1">
    <location>
        <begin position="144"/>
        <end position="265"/>
    </location>
</feature>
<dbReference type="Pfam" id="PF00903">
    <property type="entry name" value="Glyoxalase"/>
    <property type="match status" value="1"/>
</dbReference>
<proteinExistence type="predicted"/>
<evidence type="ECO:0000259" key="1">
    <source>
        <dbReference type="PROSITE" id="PS51819"/>
    </source>
</evidence>
<protein>
    <submittedName>
        <fullName evidence="2">Iron-dependent extradiol dioxygenase HsaC</fullName>
    </submittedName>
</protein>
<feature type="domain" description="VOC" evidence="1">
    <location>
        <begin position="6"/>
        <end position="121"/>
    </location>
</feature>
<dbReference type="Gene3D" id="3.10.180.10">
    <property type="entry name" value="2,3-Dihydroxybiphenyl 1,2-Dioxygenase, domain 1"/>
    <property type="match status" value="2"/>
</dbReference>
<dbReference type="InterPro" id="IPR029068">
    <property type="entry name" value="Glyas_Bleomycin-R_OHBP_Dase"/>
</dbReference>
<reference evidence="3" key="1">
    <citation type="journal article" date="2019" name="Int. J. Syst. Evol. Microbiol.">
        <title>The Global Catalogue of Microorganisms (GCM) 10K type strain sequencing project: providing services to taxonomists for standard genome sequencing and annotation.</title>
        <authorList>
            <consortium name="The Broad Institute Genomics Platform"/>
            <consortium name="The Broad Institute Genome Sequencing Center for Infectious Disease"/>
            <person name="Wu L."/>
            <person name="Ma J."/>
        </authorList>
    </citation>
    <scope>NUCLEOTIDE SEQUENCE [LARGE SCALE GENOMIC DNA]</scope>
    <source>
        <strain evidence="3">JCM 17804</strain>
    </source>
</reference>
<keyword evidence="3" id="KW-1185">Reference proteome</keyword>